<keyword evidence="1" id="KW-0812">Transmembrane</keyword>
<feature type="domain" description="DUF1468" evidence="2">
    <location>
        <begin position="8"/>
        <end position="144"/>
    </location>
</feature>
<sequence>MKQSSEKILAIVVLSFGVMYIITTLGLPRAPVGNPMSPLYFPIGLGILMSVLGFLMLIRTEGSKVRKEVPKRSYFMILTILCACFAYAMLFKIIGFVASTMLFLVGLLFLLNGYKKWLINIIVAISYTFGIWYVFEKIFMISLP</sequence>
<feature type="transmembrane region" description="Helical" evidence="1">
    <location>
        <begin position="7"/>
        <end position="27"/>
    </location>
</feature>
<gene>
    <name evidence="3" type="ordered locus">Tlet_0039</name>
</gene>
<dbReference type="RefSeq" id="WP_012002092.1">
    <property type="nucleotide sequence ID" value="NC_009828.1"/>
</dbReference>
<dbReference type="Pfam" id="PF07331">
    <property type="entry name" value="TctB"/>
    <property type="match status" value="1"/>
</dbReference>
<feature type="transmembrane region" description="Helical" evidence="1">
    <location>
        <begin position="78"/>
        <end position="111"/>
    </location>
</feature>
<dbReference type="OrthoDB" id="5870591at2"/>
<proteinExistence type="predicted"/>
<dbReference type="eggNOG" id="ENOG50333F3">
    <property type="taxonomic scope" value="Bacteria"/>
</dbReference>
<reference evidence="3 4" key="1">
    <citation type="submission" date="2007-08" db="EMBL/GenBank/DDBJ databases">
        <title>Complete sequence of Thermotoga lettingae TMO.</title>
        <authorList>
            <consortium name="US DOE Joint Genome Institute"/>
            <person name="Copeland A."/>
            <person name="Lucas S."/>
            <person name="Lapidus A."/>
            <person name="Barry K."/>
            <person name="Glavina del Rio T."/>
            <person name="Dalin E."/>
            <person name="Tice H."/>
            <person name="Pitluck S."/>
            <person name="Foster B."/>
            <person name="Bruce D."/>
            <person name="Schmutz J."/>
            <person name="Larimer F."/>
            <person name="Land M."/>
            <person name="Hauser L."/>
            <person name="Kyrpides N."/>
            <person name="Mikhailova N."/>
            <person name="Nelson K."/>
            <person name="Gogarten J.P."/>
            <person name="Noll K."/>
            <person name="Richardson P."/>
        </authorList>
    </citation>
    <scope>NUCLEOTIDE SEQUENCE [LARGE SCALE GENOMIC DNA]</scope>
    <source>
        <strain evidence="4">ATCC BAA-301 / DSM 14385 / NBRC 107922 / TMO</strain>
    </source>
</reference>
<dbReference type="STRING" id="416591.Tlet_0039"/>
<keyword evidence="4" id="KW-1185">Reference proteome</keyword>
<keyword evidence="1" id="KW-0472">Membrane</keyword>
<dbReference type="Proteomes" id="UP000002016">
    <property type="component" value="Chromosome"/>
</dbReference>
<evidence type="ECO:0000256" key="1">
    <source>
        <dbReference type="SAM" id="Phobius"/>
    </source>
</evidence>
<accession>A8F377</accession>
<reference evidence="3 4" key="2">
    <citation type="journal article" date="2009" name="Proc. Natl. Acad. Sci. U.S.A.">
        <title>On the chimeric nature, thermophilic origin, and phylogenetic placement of the Thermotogales.</title>
        <authorList>
            <person name="Zhaxybayeva O."/>
            <person name="Swithers K.S."/>
            <person name="Lapierre P."/>
            <person name="Fournier G.P."/>
            <person name="Bickhart D.M."/>
            <person name="DeBoy R.T."/>
            <person name="Nelson K.E."/>
            <person name="Nesbo C.L."/>
            <person name="Doolittle W.F."/>
            <person name="Gogarten J.P."/>
            <person name="Noll K.M."/>
        </authorList>
    </citation>
    <scope>NUCLEOTIDE SEQUENCE [LARGE SCALE GENOMIC DNA]</scope>
    <source>
        <strain evidence="4">ATCC BAA-301 / DSM 14385 / NBRC 107922 / TMO</strain>
    </source>
</reference>
<protein>
    <submittedName>
        <fullName evidence="3">Putative tricarboxylate transport protein TctB</fullName>
    </submittedName>
</protein>
<dbReference type="AlphaFoldDB" id="A8F377"/>
<evidence type="ECO:0000313" key="3">
    <source>
        <dbReference type="EMBL" id="ABV32611.1"/>
    </source>
</evidence>
<evidence type="ECO:0000313" key="4">
    <source>
        <dbReference type="Proteomes" id="UP000002016"/>
    </source>
</evidence>
<feature type="transmembrane region" description="Helical" evidence="1">
    <location>
        <begin position="117"/>
        <end position="135"/>
    </location>
</feature>
<dbReference type="InterPro" id="IPR009936">
    <property type="entry name" value="DUF1468"/>
</dbReference>
<feature type="transmembrane region" description="Helical" evidence="1">
    <location>
        <begin position="39"/>
        <end position="58"/>
    </location>
</feature>
<dbReference type="EMBL" id="CP000812">
    <property type="protein sequence ID" value="ABV32611.1"/>
    <property type="molecule type" value="Genomic_DNA"/>
</dbReference>
<keyword evidence="1" id="KW-1133">Transmembrane helix</keyword>
<dbReference type="KEGG" id="tle:Tlet_0039"/>
<organism evidence="3 4">
    <name type="scientific">Pseudothermotoga lettingae (strain ATCC BAA-301 / DSM 14385 / NBRC 107922 / TMO)</name>
    <name type="common">Thermotoga lettingae</name>
    <dbReference type="NCBI Taxonomy" id="416591"/>
    <lineage>
        <taxon>Bacteria</taxon>
        <taxon>Thermotogati</taxon>
        <taxon>Thermotogota</taxon>
        <taxon>Thermotogae</taxon>
        <taxon>Thermotogales</taxon>
        <taxon>Thermotogaceae</taxon>
        <taxon>Pseudothermotoga</taxon>
    </lineage>
</organism>
<dbReference type="HOGENOM" id="CLU_110735_6_0_0"/>
<name>A8F377_PSELT</name>
<evidence type="ECO:0000259" key="2">
    <source>
        <dbReference type="Pfam" id="PF07331"/>
    </source>
</evidence>